<dbReference type="HOGENOM" id="CLU_3089019_0_0_1"/>
<name>A0A0C3LIZ5_9AGAM</name>
<reference evidence="2 3" key="1">
    <citation type="submission" date="2014-04" db="EMBL/GenBank/DDBJ databases">
        <authorList>
            <consortium name="DOE Joint Genome Institute"/>
            <person name="Kuo A."/>
            <person name="Girlanda M."/>
            <person name="Perotto S."/>
            <person name="Kohler A."/>
            <person name="Nagy L.G."/>
            <person name="Floudas D."/>
            <person name="Copeland A."/>
            <person name="Barry K.W."/>
            <person name="Cichocki N."/>
            <person name="Veneault-Fourrey C."/>
            <person name="LaButti K."/>
            <person name="Lindquist E.A."/>
            <person name="Lipzen A."/>
            <person name="Lundell T."/>
            <person name="Morin E."/>
            <person name="Murat C."/>
            <person name="Sun H."/>
            <person name="Tunlid A."/>
            <person name="Henrissat B."/>
            <person name="Grigoriev I.V."/>
            <person name="Hibbett D.S."/>
            <person name="Martin F."/>
            <person name="Nordberg H.P."/>
            <person name="Cantor M.N."/>
            <person name="Hua S.X."/>
        </authorList>
    </citation>
    <scope>NUCLEOTIDE SEQUENCE [LARGE SCALE GENOMIC DNA]</scope>
    <source>
        <strain evidence="2 3">MUT 4182</strain>
    </source>
</reference>
<dbReference type="Proteomes" id="UP000054248">
    <property type="component" value="Unassembled WGS sequence"/>
</dbReference>
<evidence type="ECO:0000313" key="2">
    <source>
        <dbReference type="EMBL" id="KIO33988.1"/>
    </source>
</evidence>
<dbReference type="AlphaFoldDB" id="A0A0C3LIZ5"/>
<proteinExistence type="predicted"/>
<protein>
    <submittedName>
        <fullName evidence="2">Uncharacterized protein</fullName>
    </submittedName>
</protein>
<accession>A0A0C3LIZ5</accession>
<gene>
    <name evidence="2" type="ORF">M407DRAFT_240854</name>
</gene>
<sequence length="52" mass="5488">MANPPVIGAPGTSVYSGRSHRRSSSRYDISGPTAQGMHHLSGPGRASREHCL</sequence>
<keyword evidence="3" id="KW-1185">Reference proteome</keyword>
<dbReference type="EMBL" id="KN822945">
    <property type="protein sequence ID" value="KIO33988.1"/>
    <property type="molecule type" value="Genomic_DNA"/>
</dbReference>
<reference evidence="3" key="2">
    <citation type="submission" date="2015-01" db="EMBL/GenBank/DDBJ databases">
        <title>Evolutionary Origins and Diversification of the Mycorrhizal Mutualists.</title>
        <authorList>
            <consortium name="DOE Joint Genome Institute"/>
            <consortium name="Mycorrhizal Genomics Consortium"/>
            <person name="Kohler A."/>
            <person name="Kuo A."/>
            <person name="Nagy L.G."/>
            <person name="Floudas D."/>
            <person name="Copeland A."/>
            <person name="Barry K.W."/>
            <person name="Cichocki N."/>
            <person name="Veneault-Fourrey C."/>
            <person name="LaButti K."/>
            <person name="Lindquist E.A."/>
            <person name="Lipzen A."/>
            <person name="Lundell T."/>
            <person name="Morin E."/>
            <person name="Murat C."/>
            <person name="Riley R."/>
            <person name="Ohm R."/>
            <person name="Sun H."/>
            <person name="Tunlid A."/>
            <person name="Henrissat B."/>
            <person name="Grigoriev I.V."/>
            <person name="Hibbett D.S."/>
            <person name="Martin F."/>
        </authorList>
    </citation>
    <scope>NUCLEOTIDE SEQUENCE [LARGE SCALE GENOMIC DNA]</scope>
    <source>
        <strain evidence="3">MUT 4182</strain>
    </source>
</reference>
<evidence type="ECO:0000313" key="3">
    <source>
        <dbReference type="Proteomes" id="UP000054248"/>
    </source>
</evidence>
<evidence type="ECO:0000256" key="1">
    <source>
        <dbReference type="SAM" id="MobiDB-lite"/>
    </source>
</evidence>
<feature type="region of interest" description="Disordered" evidence="1">
    <location>
        <begin position="1"/>
        <end position="52"/>
    </location>
</feature>
<organism evidence="2 3">
    <name type="scientific">Tulasnella calospora MUT 4182</name>
    <dbReference type="NCBI Taxonomy" id="1051891"/>
    <lineage>
        <taxon>Eukaryota</taxon>
        <taxon>Fungi</taxon>
        <taxon>Dikarya</taxon>
        <taxon>Basidiomycota</taxon>
        <taxon>Agaricomycotina</taxon>
        <taxon>Agaricomycetes</taxon>
        <taxon>Cantharellales</taxon>
        <taxon>Tulasnellaceae</taxon>
        <taxon>Tulasnella</taxon>
    </lineage>
</organism>